<gene>
    <name evidence="2" type="ORF">A8L58_15765</name>
    <name evidence="1" type="ORF">AXH35_14305</name>
</gene>
<dbReference type="AlphaFoldDB" id="A0AAC9FCE8"/>
<dbReference type="Proteomes" id="UP000178666">
    <property type="component" value="Chromosome"/>
</dbReference>
<sequence length="380" mass="41387">MISRGLSAADQRVFDEGLRHDHAVSTTVRILDMDHRVLGEADGVISGSVDVDAGADVERSCSVEVLDPQNRLGLTSASPTQPVIFVNKQVQVLYRVRIPELGRWVDVPIFTGPITKADATDQGVSITGTGKESLLNEGTSISKTFKKGTKKSDVISQYLAAMGETQRQITAFGDRLTSDLTISGVDKAWPVLRSLARQLGDSSNFPWLGYDGRGVCRLATHSSAVRWVFDGQSITSTPKVTVDESSMRNYVRVVNNDTVIATAKAAPSDPFSAQSLARGGVPRWIREDVTSDTTDKKAAQTLANSTLDNLMHAAVSVEFESLIVPHLEPRDVIRVVADTWEWDLQVSKFTIPLGASQAMSHGRNAQIRPKIKYAARGRTR</sequence>
<dbReference type="EMBL" id="CP014352">
    <property type="protein sequence ID" value="AMS06446.1"/>
    <property type="molecule type" value="Genomic_DNA"/>
</dbReference>
<evidence type="ECO:0000313" key="2">
    <source>
        <dbReference type="EMBL" id="AOZ47894.1"/>
    </source>
</evidence>
<dbReference type="RefSeq" id="WP_062820286.1">
    <property type="nucleotide sequence ID" value="NZ_CP014352.1"/>
</dbReference>
<reference evidence="2 4" key="1">
    <citation type="journal article" date="2016" name="Plant Dis.">
        <title>Improved production of propionic acid using genome shuffling.</title>
        <authorList>
            <person name="Luna-Flores C.H."/>
            <person name="Palfreyman R.W."/>
            <person name="Kromer J.O."/>
            <person name="Nielsen L.K."/>
            <person name="Marcellin E."/>
        </authorList>
    </citation>
    <scope>NUCLEOTIDE SEQUENCE [LARGE SCALE GENOMIC DNA]</scope>
    <source>
        <strain evidence="2 4">F3E8</strain>
    </source>
</reference>
<accession>A0AAC9FCE8</accession>
<name>A0AAC9FCE8_9ACTN</name>
<protein>
    <submittedName>
        <fullName evidence="1">Uncharacterized protein</fullName>
    </submittedName>
</protein>
<keyword evidence="4" id="KW-1185">Reference proteome</keyword>
<evidence type="ECO:0000313" key="4">
    <source>
        <dbReference type="Proteomes" id="UP000178666"/>
    </source>
</evidence>
<evidence type="ECO:0000313" key="3">
    <source>
        <dbReference type="Proteomes" id="UP000075221"/>
    </source>
</evidence>
<proteinExistence type="predicted"/>
<reference evidence="1 3" key="2">
    <citation type="submission" date="2016-02" db="EMBL/GenBank/DDBJ databases">
        <title>Complete Genome Sequence of Propionibacterium acidipropionici ATCC 55737.</title>
        <authorList>
            <person name="Luna Flores C.H."/>
            <person name="Nielsen L.K."/>
            <person name="Marcellin E."/>
        </authorList>
    </citation>
    <scope>NUCLEOTIDE SEQUENCE [LARGE SCALE GENOMIC DNA]</scope>
    <source>
        <strain evidence="1 3">ATCC 55737</strain>
    </source>
</reference>
<organism evidence="1 3">
    <name type="scientific">Acidipropionibacterium acidipropionici</name>
    <dbReference type="NCBI Taxonomy" id="1748"/>
    <lineage>
        <taxon>Bacteria</taxon>
        <taxon>Bacillati</taxon>
        <taxon>Actinomycetota</taxon>
        <taxon>Actinomycetes</taxon>
        <taxon>Propionibacteriales</taxon>
        <taxon>Propionibacteriaceae</taxon>
        <taxon>Acidipropionibacterium</taxon>
    </lineage>
</organism>
<dbReference type="EMBL" id="CP015970">
    <property type="protein sequence ID" value="AOZ47894.1"/>
    <property type="molecule type" value="Genomic_DNA"/>
</dbReference>
<dbReference type="Proteomes" id="UP000075221">
    <property type="component" value="Chromosome"/>
</dbReference>
<evidence type="ECO:0000313" key="1">
    <source>
        <dbReference type="EMBL" id="AMS06446.1"/>
    </source>
</evidence>